<dbReference type="EMBL" id="BAUW01000035">
    <property type="protein sequence ID" value="GAE46040.1"/>
    <property type="molecule type" value="Genomic_DNA"/>
</dbReference>
<gene>
    <name evidence="1" type="ORF">JCM21738_2899</name>
</gene>
<reference evidence="1 2" key="1">
    <citation type="submission" date="2013-12" db="EMBL/GenBank/DDBJ databases">
        <title>NBRP : Genome information of microbial organism related human and environment.</title>
        <authorList>
            <person name="Hattori M."/>
            <person name="Oshima K."/>
            <person name="Inaba H."/>
            <person name="Suda W."/>
            <person name="Sakamoto M."/>
            <person name="Iino T."/>
            <person name="Kitahara M."/>
            <person name="Oshida Y."/>
            <person name="Iida T."/>
            <person name="Kudo T."/>
            <person name="Itoh T."/>
            <person name="Ahmed I."/>
            <person name="Ohkuma M."/>
        </authorList>
    </citation>
    <scope>NUCLEOTIDE SEQUENCE [LARGE SCALE GENOMIC DNA]</scope>
    <source>
        <strain evidence="1 2">JCM 21738</strain>
    </source>
</reference>
<dbReference type="Proteomes" id="UP000018949">
    <property type="component" value="Unassembled WGS sequence"/>
</dbReference>
<evidence type="ECO:0000313" key="2">
    <source>
        <dbReference type="Proteomes" id="UP000018949"/>
    </source>
</evidence>
<organism evidence="1 2">
    <name type="scientific">Mesobacillus boroniphilus JCM 21738</name>
    <dbReference type="NCBI Taxonomy" id="1294265"/>
    <lineage>
        <taxon>Bacteria</taxon>
        <taxon>Bacillati</taxon>
        <taxon>Bacillota</taxon>
        <taxon>Bacilli</taxon>
        <taxon>Bacillales</taxon>
        <taxon>Bacillaceae</taxon>
        <taxon>Mesobacillus</taxon>
    </lineage>
</organism>
<protein>
    <submittedName>
        <fullName evidence="1">Uncharacterized protein</fullName>
    </submittedName>
</protein>
<proteinExistence type="predicted"/>
<comment type="caution">
    <text evidence="1">The sequence shown here is derived from an EMBL/GenBank/DDBJ whole genome shotgun (WGS) entry which is preliminary data.</text>
</comment>
<accession>W4RNN8</accession>
<keyword evidence="2" id="KW-1185">Reference proteome</keyword>
<sequence length="50" mass="6027">MTEKAWVAHLRDVCPFLSLSIDSRHIACRGMSFFMFREYPFPKYIEEELK</sequence>
<name>W4RNN8_9BACI</name>
<dbReference type="AlphaFoldDB" id="W4RNN8"/>
<evidence type="ECO:0000313" key="1">
    <source>
        <dbReference type="EMBL" id="GAE46040.1"/>
    </source>
</evidence>